<evidence type="ECO:0000313" key="2">
    <source>
        <dbReference type="Proteomes" id="UP001165960"/>
    </source>
</evidence>
<evidence type="ECO:0000313" key="1">
    <source>
        <dbReference type="EMBL" id="KAJ9086188.1"/>
    </source>
</evidence>
<dbReference type="EMBL" id="QTSX02000729">
    <property type="protein sequence ID" value="KAJ9086188.1"/>
    <property type="molecule type" value="Genomic_DNA"/>
</dbReference>
<gene>
    <name evidence="1" type="ORF">DSO57_1006699</name>
</gene>
<sequence>METLDKKENLKAINWDSCQIKIIHFKDHKDTTTPQDCEIVTCHQEIFKEALPGSLTEKHIQCSIQLKGAVPKAQPIYCLTPNKDNNVVNATIHHVLNLPLVGHFEEEPLAFAFASQNELMTKSGNTIVWFLDSVQLTCPLMLVASDPTVLVLFYDIANHYILRFLFTNKN</sequence>
<name>A0ACC2UH84_9FUNG</name>
<proteinExistence type="predicted"/>
<reference evidence="1" key="1">
    <citation type="submission" date="2022-04" db="EMBL/GenBank/DDBJ databases">
        <title>Genome of the entomopathogenic fungus Entomophthora muscae.</title>
        <authorList>
            <person name="Elya C."/>
            <person name="Lovett B.R."/>
            <person name="Lee E."/>
            <person name="Macias A.M."/>
            <person name="Hajek A.E."/>
            <person name="De Bivort B.L."/>
            <person name="Kasson M.T."/>
            <person name="De Fine Licht H.H."/>
            <person name="Stajich J.E."/>
        </authorList>
    </citation>
    <scope>NUCLEOTIDE SEQUENCE</scope>
    <source>
        <strain evidence="1">Berkeley</strain>
    </source>
</reference>
<organism evidence="1 2">
    <name type="scientific">Entomophthora muscae</name>
    <dbReference type="NCBI Taxonomy" id="34485"/>
    <lineage>
        <taxon>Eukaryota</taxon>
        <taxon>Fungi</taxon>
        <taxon>Fungi incertae sedis</taxon>
        <taxon>Zoopagomycota</taxon>
        <taxon>Entomophthoromycotina</taxon>
        <taxon>Entomophthoromycetes</taxon>
        <taxon>Entomophthorales</taxon>
        <taxon>Entomophthoraceae</taxon>
        <taxon>Entomophthora</taxon>
    </lineage>
</organism>
<keyword evidence="2" id="KW-1185">Reference proteome</keyword>
<protein>
    <submittedName>
        <fullName evidence="1">Uncharacterized protein</fullName>
    </submittedName>
</protein>
<accession>A0ACC2UH84</accession>
<comment type="caution">
    <text evidence="1">The sequence shown here is derived from an EMBL/GenBank/DDBJ whole genome shotgun (WGS) entry which is preliminary data.</text>
</comment>
<dbReference type="Proteomes" id="UP001165960">
    <property type="component" value="Unassembled WGS sequence"/>
</dbReference>